<evidence type="ECO:0000313" key="1">
    <source>
        <dbReference type="EMBL" id="CAK9233704.1"/>
    </source>
</evidence>
<dbReference type="EMBL" id="OZ019900">
    <property type="protein sequence ID" value="CAK9233704.1"/>
    <property type="molecule type" value="Genomic_DNA"/>
</dbReference>
<organism evidence="1 2">
    <name type="scientific">Sphagnum troendelagicum</name>
    <dbReference type="NCBI Taxonomy" id="128251"/>
    <lineage>
        <taxon>Eukaryota</taxon>
        <taxon>Viridiplantae</taxon>
        <taxon>Streptophyta</taxon>
        <taxon>Embryophyta</taxon>
        <taxon>Bryophyta</taxon>
        <taxon>Sphagnophytina</taxon>
        <taxon>Sphagnopsida</taxon>
        <taxon>Sphagnales</taxon>
        <taxon>Sphagnaceae</taxon>
        <taxon>Sphagnum</taxon>
    </lineage>
</organism>
<evidence type="ECO:0000313" key="2">
    <source>
        <dbReference type="Proteomes" id="UP001497512"/>
    </source>
</evidence>
<protein>
    <submittedName>
        <fullName evidence="1">Uncharacterized protein</fullName>
    </submittedName>
</protein>
<dbReference type="Proteomes" id="UP001497512">
    <property type="component" value="Chromosome 8"/>
</dbReference>
<proteinExistence type="predicted"/>
<reference evidence="1" key="1">
    <citation type="submission" date="2024-02" db="EMBL/GenBank/DDBJ databases">
        <authorList>
            <consortium name="ELIXIR-Norway"/>
            <consortium name="Elixir Norway"/>
        </authorList>
    </citation>
    <scope>NUCLEOTIDE SEQUENCE</scope>
</reference>
<name>A0ABP0UZ39_9BRYO</name>
<keyword evidence="2" id="KW-1185">Reference proteome</keyword>
<gene>
    <name evidence="1" type="ORF">CSSPTR1EN2_LOCUS21619</name>
</gene>
<sequence>MGTCNVDDTLNSEDAVNTIMELFIKRYEGFVLEAAKFAMCGVCKRASWKMAC</sequence>
<accession>A0ABP0UZ39</accession>